<dbReference type="Proteomes" id="UP000619788">
    <property type="component" value="Unassembled WGS sequence"/>
</dbReference>
<name>A0A8J3SL57_9ACTN</name>
<evidence type="ECO:0000313" key="2">
    <source>
        <dbReference type="Proteomes" id="UP000619788"/>
    </source>
</evidence>
<organism evidence="1 2">
    <name type="scientific">Planobispora siamensis</name>
    <dbReference type="NCBI Taxonomy" id="936338"/>
    <lineage>
        <taxon>Bacteria</taxon>
        <taxon>Bacillati</taxon>
        <taxon>Actinomycetota</taxon>
        <taxon>Actinomycetes</taxon>
        <taxon>Streptosporangiales</taxon>
        <taxon>Streptosporangiaceae</taxon>
        <taxon>Planobispora</taxon>
    </lineage>
</organism>
<reference evidence="1 2" key="1">
    <citation type="submission" date="2021-01" db="EMBL/GenBank/DDBJ databases">
        <title>Whole genome shotgun sequence of Planobispora siamensis NBRC 107568.</title>
        <authorList>
            <person name="Komaki H."/>
            <person name="Tamura T."/>
        </authorList>
    </citation>
    <scope>NUCLEOTIDE SEQUENCE [LARGE SCALE GENOMIC DNA]</scope>
    <source>
        <strain evidence="1 2">NBRC 107568</strain>
    </source>
</reference>
<gene>
    <name evidence="1" type="ORF">Psi01_58940</name>
</gene>
<proteinExistence type="predicted"/>
<accession>A0A8J3SL57</accession>
<evidence type="ECO:0000313" key="1">
    <source>
        <dbReference type="EMBL" id="GIH95264.1"/>
    </source>
</evidence>
<keyword evidence="2" id="KW-1185">Reference proteome</keyword>
<sequence length="255" mass="27541">MTITPGPARQFTDEGFHLWDYTEFGVIPRVLAQSMPPTWQRRMEALLEELNDAYLHLPQPAGYHVRTGTWIDVSDASADQLAAAGVTRSTPYADCDHVGRCPCDEVPYLYTGPDGRQMNDDEEIFIPGPNPLPSPNKGRTHVPPYDGGPYLTPLTTLATFGGDYADGTRVTVAALAFIVYPGPGLARLMLTGPHCDIIGVRTEHAVLPETPLPSLDDTRIGAPVIVEAVVQHDDTGLFLLADSITIQPPEGDAAA</sequence>
<comment type="caution">
    <text evidence="1">The sequence shown here is derived from an EMBL/GenBank/DDBJ whole genome shotgun (WGS) entry which is preliminary data.</text>
</comment>
<dbReference type="EMBL" id="BOOJ01000052">
    <property type="protein sequence ID" value="GIH95264.1"/>
    <property type="molecule type" value="Genomic_DNA"/>
</dbReference>
<protein>
    <submittedName>
        <fullName evidence="1">Uncharacterized protein</fullName>
    </submittedName>
</protein>
<dbReference type="AlphaFoldDB" id="A0A8J3SL57"/>
<dbReference type="RefSeq" id="WP_204067364.1">
    <property type="nucleotide sequence ID" value="NZ_BOOJ01000052.1"/>
</dbReference>